<feature type="transmembrane region" description="Helical" evidence="1">
    <location>
        <begin position="46"/>
        <end position="68"/>
    </location>
</feature>
<keyword evidence="1" id="KW-0812">Transmembrane</keyword>
<evidence type="ECO:0008006" key="4">
    <source>
        <dbReference type="Google" id="ProtNLM"/>
    </source>
</evidence>
<keyword evidence="1" id="KW-0472">Membrane</keyword>
<evidence type="ECO:0000256" key="1">
    <source>
        <dbReference type="SAM" id="Phobius"/>
    </source>
</evidence>
<reference evidence="2 3" key="1">
    <citation type="submission" date="2017-05" db="EMBL/GenBank/DDBJ databases">
        <authorList>
            <person name="Varghese N."/>
            <person name="Submissions S."/>
        </authorList>
    </citation>
    <scope>NUCLEOTIDE SEQUENCE [LARGE SCALE GENOMIC DNA]</scope>
    <source>
        <strain evidence="2 3">DSM 45139</strain>
    </source>
</reference>
<dbReference type="Proteomes" id="UP000315460">
    <property type="component" value="Unassembled WGS sequence"/>
</dbReference>
<evidence type="ECO:0000313" key="2">
    <source>
        <dbReference type="EMBL" id="SMO61731.1"/>
    </source>
</evidence>
<organism evidence="2 3">
    <name type="scientific">Dietzia kunjamensis subsp. schimae</name>
    <dbReference type="NCBI Taxonomy" id="498198"/>
    <lineage>
        <taxon>Bacteria</taxon>
        <taxon>Bacillati</taxon>
        <taxon>Actinomycetota</taxon>
        <taxon>Actinomycetes</taxon>
        <taxon>Mycobacteriales</taxon>
        <taxon>Dietziaceae</taxon>
        <taxon>Dietzia</taxon>
    </lineage>
</organism>
<keyword evidence="3" id="KW-1185">Reference proteome</keyword>
<name>A0ABY1N0P8_9ACTN</name>
<dbReference type="EMBL" id="FXTG01000002">
    <property type="protein sequence ID" value="SMO61731.1"/>
    <property type="molecule type" value="Genomic_DNA"/>
</dbReference>
<proteinExistence type="predicted"/>
<comment type="caution">
    <text evidence="2">The sequence shown here is derived from an EMBL/GenBank/DDBJ whole genome shotgun (WGS) entry which is preliminary data.</text>
</comment>
<sequence>MMWNPQTALQAAAVVVVGSLLAPPVTRVAGGFCAFIGFCGVLQSRTWAPTVAVLGLLAWLVGHWSFAVRNDIHYRSRLALVVIDKTPLRWTIPRYWQLRRERRFSTAR</sequence>
<evidence type="ECO:0000313" key="3">
    <source>
        <dbReference type="Proteomes" id="UP000315460"/>
    </source>
</evidence>
<gene>
    <name evidence="2" type="ORF">SAMN06265174_102643</name>
</gene>
<accession>A0ABY1N0P8</accession>
<protein>
    <recommendedName>
        <fullName evidence="4">Transmembrane protein</fullName>
    </recommendedName>
</protein>
<keyword evidence="1" id="KW-1133">Transmembrane helix</keyword>